<feature type="transmembrane region" description="Helical" evidence="1">
    <location>
        <begin position="103"/>
        <end position="122"/>
    </location>
</feature>
<evidence type="ECO:0000313" key="3">
    <source>
        <dbReference type="Proteomes" id="UP000324748"/>
    </source>
</evidence>
<evidence type="ECO:0000256" key="1">
    <source>
        <dbReference type="SAM" id="Phobius"/>
    </source>
</evidence>
<keyword evidence="1" id="KW-0472">Membrane</keyword>
<dbReference type="AlphaFoldDB" id="A0A5B0PDA9"/>
<dbReference type="EMBL" id="VSWC01000066">
    <property type="protein sequence ID" value="KAA1097829.1"/>
    <property type="molecule type" value="Genomic_DNA"/>
</dbReference>
<dbReference type="Proteomes" id="UP000324748">
    <property type="component" value="Unassembled WGS sequence"/>
</dbReference>
<protein>
    <submittedName>
        <fullName evidence="2">Uncharacterized protein</fullName>
    </submittedName>
</protein>
<organism evidence="2 3">
    <name type="scientific">Puccinia graminis f. sp. tritici</name>
    <dbReference type="NCBI Taxonomy" id="56615"/>
    <lineage>
        <taxon>Eukaryota</taxon>
        <taxon>Fungi</taxon>
        <taxon>Dikarya</taxon>
        <taxon>Basidiomycota</taxon>
        <taxon>Pucciniomycotina</taxon>
        <taxon>Pucciniomycetes</taxon>
        <taxon>Pucciniales</taxon>
        <taxon>Pucciniaceae</taxon>
        <taxon>Puccinia</taxon>
    </lineage>
</organism>
<evidence type="ECO:0000313" key="2">
    <source>
        <dbReference type="EMBL" id="KAA1097829.1"/>
    </source>
</evidence>
<reference evidence="2 3" key="1">
    <citation type="submission" date="2019-05" db="EMBL/GenBank/DDBJ databases">
        <title>Emergence of the Ug99 lineage of the wheat stem rust pathogen through somatic hybridization.</title>
        <authorList>
            <person name="Li F."/>
            <person name="Upadhyaya N.M."/>
            <person name="Sperschneider J."/>
            <person name="Matny O."/>
            <person name="Nguyen-Phuc H."/>
            <person name="Mago R."/>
            <person name="Raley C."/>
            <person name="Miller M.E."/>
            <person name="Silverstein K.A.T."/>
            <person name="Henningsen E."/>
            <person name="Hirsch C.D."/>
            <person name="Visser B."/>
            <person name="Pretorius Z.A."/>
            <person name="Steffenson B.J."/>
            <person name="Schwessinger B."/>
            <person name="Dodds P.N."/>
            <person name="Figueroa M."/>
        </authorList>
    </citation>
    <scope>NUCLEOTIDE SEQUENCE [LARGE SCALE GENOMIC DNA]</scope>
    <source>
        <strain evidence="2">21-0</strain>
    </source>
</reference>
<proteinExistence type="predicted"/>
<keyword evidence="1" id="KW-1133">Transmembrane helix</keyword>
<sequence length="175" mass="19353">MKIPELQNDRFNLNAFDPIVKLTTGVEESVKKSKQASSDRTELAEEEESINSWLTRPTITKRLSLRPLHRAHGPSLAGPECNRPTVLVHTAERPSIRVASPPYLNLSIALIVIVLSTVLVVCTSSSLGRPDRNWGAFLDYTLQPKGSQFDPVASPPHITPNRVIRSLRPLRCADG</sequence>
<keyword evidence="1" id="KW-0812">Transmembrane</keyword>
<gene>
    <name evidence="2" type="ORF">PGT21_021413</name>
</gene>
<comment type="caution">
    <text evidence="2">The sequence shown here is derived from an EMBL/GenBank/DDBJ whole genome shotgun (WGS) entry which is preliminary data.</text>
</comment>
<name>A0A5B0PDA9_PUCGR</name>
<keyword evidence="3" id="KW-1185">Reference proteome</keyword>
<accession>A0A5B0PDA9</accession>